<evidence type="ECO:0000256" key="5">
    <source>
        <dbReference type="ARBA" id="ARBA00004692"/>
    </source>
</evidence>
<dbReference type="UniPathway" id="UPA00148">
    <property type="reaction ID" value="UER00236"/>
</dbReference>
<reference evidence="17 18" key="1">
    <citation type="submission" date="2016-10" db="EMBL/GenBank/DDBJ databases">
        <authorList>
            <person name="de Groot N.N."/>
        </authorList>
    </citation>
    <scope>NUCLEOTIDE SEQUENCE [LARGE SCALE GENOMIC DNA]</scope>
    <source>
        <strain evidence="17 18">DSM 2698</strain>
    </source>
</reference>
<dbReference type="EMBL" id="FMVW01000010">
    <property type="protein sequence ID" value="SCZ45371.1"/>
    <property type="molecule type" value="Genomic_DNA"/>
</dbReference>
<keyword evidence="17" id="KW-0548">Nucleotidyltransferase</keyword>
<dbReference type="PANTHER" id="PTHR34848">
    <property type="match status" value="1"/>
</dbReference>
<dbReference type="GO" id="GO:0005524">
    <property type="term" value="F:ATP binding"/>
    <property type="evidence" value="ECO:0007669"/>
    <property type="project" value="UniProtKB-UniRule"/>
</dbReference>
<dbReference type="PIRSF" id="PIRSF006135">
    <property type="entry name" value="CobU"/>
    <property type="match status" value="1"/>
</dbReference>
<comment type="pathway">
    <text evidence="5 14">Cofactor biosynthesis; adenosylcobalamin biosynthesis; adenosylcobalamin from cob(II)yrinate a,c-diamide: step 6/7.</text>
</comment>
<dbReference type="GO" id="GO:0008820">
    <property type="term" value="F:cobinamide phosphate guanylyltransferase activity"/>
    <property type="evidence" value="ECO:0007669"/>
    <property type="project" value="UniProtKB-UniRule"/>
</dbReference>
<evidence type="ECO:0000256" key="9">
    <source>
        <dbReference type="ARBA" id="ARBA00022679"/>
    </source>
</evidence>
<evidence type="ECO:0000313" key="17">
    <source>
        <dbReference type="EMBL" id="SCZ45371.1"/>
    </source>
</evidence>
<evidence type="ECO:0000313" key="18">
    <source>
        <dbReference type="Proteomes" id="UP000199347"/>
    </source>
</evidence>
<gene>
    <name evidence="17" type="ORF">SAMN03080610_03406</name>
</gene>
<dbReference type="PANTHER" id="PTHR34848:SF1">
    <property type="entry name" value="BIFUNCTIONAL ADENOSYLCOBALAMIN BIOSYNTHESIS PROTEIN COBU"/>
    <property type="match status" value="1"/>
</dbReference>
<evidence type="ECO:0000256" key="1">
    <source>
        <dbReference type="ARBA" id="ARBA00000312"/>
    </source>
</evidence>
<dbReference type="NCBIfam" id="NF004469">
    <property type="entry name" value="PRK05800.1"/>
    <property type="match status" value="1"/>
</dbReference>
<dbReference type="EC" id="2.7.1.156" evidence="14"/>
<dbReference type="RefSeq" id="WP_425284199.1">
    <property type="nucleotide sequence ID" value="NZ_FMVW01000010.1"/>
</dbReference>
<sequence length="182" mass="19508">MVRKILMITTALVLGGARSGKSTYAERLVEETGLNPVYVATCPPADDDAEMGERIAVHQARRGPAWRTVEEPIALADAIAREAAPDRALLVDCLTLWLSNILFAEEDIAVRTRELCAVLSVAKGPVVLVSNEVGLGIVPDNALARRFRDAQGRLNQEIARSAELVVFTAAGLPLALKGQLPS</sequence>
<dbReference type="SUPFAM" id="SSF52540">
    <property type="entry name" value="P-loop containing nucleoside triphosphate hydrolases"/>
    <property type="match status" value="1"/>
</dbReference>
<keyword evidence="8 14" id="KW-0169">Cobalamin biosynthesis</keyword>
<dbReference type="CDD" id="cd00544">
    <property type="entry name" value="CobU"/>
    <property type="match status" value="1"/>
</dbReference>
<comment type="catalytic activity">
    <reaction evidence="1 14">
        <text>adenosylcob(III)inamide + ATP = adenosylcob(III)inamide phosphate + ADP + H(+)</text>
        <dbReference type="Rhea" id="RHEA:15769"/>
        <dbReference type="ChEBI" id="CHEBI:2480"/>
        <dbReference type="ChEBI" id="CHEBI:15378"/>
        <dbReference type="ChEBI" id="CHEBI:30616"/>
        <dbReference type="ChEBI" id="CHEBI:58502"/>
        <dbReference type="ChEBI" id="CHEBI:456216"/>
        <dbReference type="EC" id="2.7.1.156"/>
    </reaction>
</comment>
<evidence type="ECO:0000256" key="15">
    <source>
        <dbReference type="PIRSR" id="PIRSR006135-1"/>
    </source>
</evidence>
<dbReference type="GO" id="GO:0043752">
    <property type="term" value="F:adenosylcobinamide kinase activity"/>
    <property type="evidence" value="ECO:0007669"/>
    <property type="project" value="UniProtKB-EC"/>
</dbReference>
<dbReference type="Proteomes" id="UP000199347">
    <property type="component" value="Unassembled WGS sequence"/>
</dbReference>
<evidence type="ECO:0000256" key="3">
    <source>
        <dbReference type="ARBA" id="ARBA00001522"/>
    </source>
</evidence>
<feature type="binding site" evidence="16">
    <location>
        <begin position="15"/>
        <end position="22"/>
    </location>
    <ligand>
        <name>GTP</name>
        <dbReference type="ChEBI" id="CHEBI:37565"/>
    </ligand>
</feature>
<keyword evidence="12 14" id="KW-0067">ATP-binding</keyword>
<feature type="active site" description="GMP-histidine intermediate" evidence="15">
    <location>
        <position position="58"/>
    </location>
</feature>
<keyword evidence="18" id="KW-1185">Reference proteome</keyword>
<feature type="binding site" evidence="16">
    <location>
        <position position="92"/>
    </location>
    <ligand>
        <name>GTP</name>
        <dbReference type="ChEBI" id="CHEBI:37565"/>
    </ligand>
</feature>
<dbReference type="Gene3D" id="3.40.50.300">
    <property type="entry name" value="P-loop containing nucleotide triphosphate hydrolases"/>
    <property type="match status" value="1"/>
</dbReference>
<dbReference type="EC" id="2.7.7.62" evidence="14"/>
<evidence type="ECO:0000256" key="8">
    <source>
        <dbReference type="ARBA" id="ARBA00022573"/>
    </source>
</evidence>
<accession>A0A1G5P8H0</accession>
<dbReference type="InterPro" id="IPR027417">
    <property type="entry name" value="P-loop_NTPase"/>
</dbReference>
<evidence type="ECO:0000256" key="2">
    <source>
        <dbReference type="ARBA" id="ARBA00000711"/>
    </source>
</evidence>
<dbReference type="GO" id="GO:0009236">
    <property type="term" value="P:cobalamin biosynthetic process"/>
    <property type="evidence" value="ECO:0007669"/>
    <property type="project" value="UniProtKB-UniRule"/>
</dbReference>
<name>A0A1G5P8H0_AFIMA</name>
<dbReference type="Pfam" id="PF02283">
    <property type="entry name" value="CobU"/>
    <property type="match status" value="1"/>
</dbReference>
<evidence type="ECO:0000256" key="13">
    <source>
        <dbReference type="ARBA" id="ARBA00023134"/>
    </source>
</evidence>
<evidence type="ECO:0000256" key="14">
    <source>
        <dbReference type="PIRNR" id="PIRNR006135"/>
    </source>
</evidence>
<organism evidence="17 18">
    <name type="scientific">Afifella marina DSM 2698</name>
    <dbReference type="NCBI Taxonomy" id="1120955"/>
    <lineage>
        <taxon>Bacteria</taxon>
        <taxon>Pseudomonadati</taxon>
        <taxon>Pseudomonadota</taxon>
        <taxon>Alphaproteobacteria</taxon>
        <taxon>Hyphomicrobiales</taxon>
        <taxon>Afifellaceae</taxon>
        <taxon>Afifella</taxon>
    </lineage>
</organism>
<evidence type="ECO:0000256" key="4">
    <source>
        <dbReference type="ARBA" id="ARBA00003889"/>
    </source>
</evidence>
<proteinExistence type="inferred from homology"/>
<comment type="function">
    <text evidence="4 14">Catalyzes ATP-dependent phosphorylation of adenosylcobinamide and addition of GMP to adenosylcobinamide phosphate.</text>
</comment>
<feature type="binding site" evidence="16">
    <location>
        <position position="70"/>
    </location>
    <ligand>
        <name>GTP</name>
        <dbReference type="ChEBI" id="CHEBI:37565"/>
    </ligand>
</feature>
<evidence type="ECO:0000256" key="16">
    <source>
        <dbReference type="PIRSR" id="PIRSR006135-2"/>
    </source>
</evidence>
<comment type="similarity">
    <text evidence="7 14">Belongs to the CobU/CobP family.</text>
</comment>
<dbReference type="InterPro" id="IPR003203">
    <property type="entry name" value="CobU/CobP"/>
</dbReference>
<comment type="pathway">
    <text evidence="6 14">Cofactor biosynthesis; adenosylcobalamin biosynthesis; adenosylcobalamin from cob(II)yrinate a,c-diamide: step 5/7.</text>
</comment>
<evidence type="ECO:0000256" key="10">
    <source>
        <dbReference type="ARBA" id="ARBA00022741"/>
    </source>
</evidence>
<dbReference type="GO" id="GO:0005525">
    <property type="term" value="F:GTP binding"/>
    <property type="evidence" value="ECO:0007669"/>
    <property type="project" value="UniProtKB-UniRule"/>
</dbReference>
<keyword evidence="10 14" id="KW-0547">Nucleotide-binding</keyword>
<comment type="catalytic activity">
    <reaction evidence="3">
        <text>adenosylcob(III)inamide + GTP = adenosylcob(III)inamide phosphate + GDP + H(+)</text>
        <dbReference type="Rhea" id="RHEA:15765"/>
        <dbReference type="ChEBI" id="CHEBI:2480"/>
        <dbReference type="ChEBI" id="CHEBI:15378"/>
        <dbReference type="ChEBI" id="CHEBI:37565"/>
        <dbReference type="ChEBI" id="CHEBI:58189"/>
        <dbReference type="ChEBI" id="CHEBI:58502"/>
        <dbReference type="EC" id="2.7.1.156"/>
    </reaction>
</comment>
<keyword evidence="9 14" id="KW-0808">Transferase</keyword>
<evidence type="ECO:0000256" key="6">
    <source>
        <dbReference type="ARBA" id="ARBA00005159"/>
    </source>
</evidence>
<dbReference type="STRING" id="1120955.SAMN03080610_03406"/>
<evidence type="ECO:0000256" key="12">
    <source>
        <dbReference type="ARBA" id="ARBA00022840"/>
    </source>
</evidence>
<evidence type="ECO:0000256" key="11">
    <source>
        <dbReference type="ARBA" id="ARBA00022777"/>
    </source>
</evidence>
<keyword evidence="11 14" id="KW-0418">Kinase</keyword>
<dbReference type="AlphaFoldDB" id="A0A1G5P8H0"/>
<evidence type="ECO:0000256" key="7">
    <source>
        <dbReference type="ARBA" id="ARBA00007490"/>
    </source>
</evidence>
<comment type="catalytic activity">
    <reaction evidence="2 14">
        <text>adenosylcob(III)inamide phosphate + GTP + H(+) = adenosylcob(III)inamide-GDP + diphosphate</text>
        <dbReference type="Rhea" id="RHEA:22712"/>
        <dbReference type="ChEBI" id="CHEBI:15378"/>
        <dbReference type="ChEBI" id="CHEBI:33019"/>
        <dbReference type="ChEBI" id="CHEBI:37565"/>
        <dbReference type="ChEBI" id="CHEBI:58502"/>
        <dbReference type="ChEBI" id="CHEBI:60487"/>
        <dbReference type="EC" id="2.7.7.62"/>
    </reaction>
</comment>
<keyword evidence="13 14" id="KW-0342">GTP-binding</keyword>
<protein>
    <recommendedName>
        <fullName evidence="14">Bifunctional adenosylcobalamin biosynthesis protein</fullName>
        <ecNumber evidence="14">2.7.1.156</ecNumber>
        <ecNumber evidence="14">2.7.7.62</ecNumber>
    </recommendedName>
</protein>